<organism evidence="2 3">
    <name type="scientific">Nasonia vitripennis</name>
    <name type="common">Parasitic wasp</name>
    <dbReference type="NCBI Taxonomy" id="7425"/>
    <lineage>
        <taxon>Eukaryota</taxon>
        <taxon>Metazoa</taxon>
        <taxon>Ecdysozoa</taxon>
        <taxon>Arthropoda</taxon>
        <taxon>Hexapoda</taxon>
        <taxon>Insecta</taxon>
        <taxon>Pterygota</taxon>
        <taxon>Neoptera</taxon>
        <taxon>Endopterygota</taxon>
        <taxon>Hymenoptera</taxon>
        <taxon>Apocrita</taxon>
        <taxon>Proctotrupomorpha</taxon>
        <taxon>Chalcidoidea</taxon>
        <taxon>Pteromalidae</taxon>
        <taxon>Pteromalinae</taxon>
        <taxon>Nasonia</taxon>
    </lineage>
</organism>
<evidence type="ECO:0000313" key="3">
    <source>
        <dbReference type="Proteomes" id="UP000002358"/>
    </source>
</evidence>
<evidence type="ECO:0000256" key="1">
    <source>
        <dbReference type="SAM" id="MobiDB-lite"/>
    </source>
</evidence>
<feature type="compositionally biased region" description="Basic and acidic residues" evidence="1">
    <location>
        <begin position="178"/>
        <end position="200"/>
    </location>
</feature>
<reference evidence="2" key="1">
    <citation type="submission" date="2021-01" db="UniProtKB">
        <authorList>
            <consortium name="EnsemblMetazoa"/>
        </authorList>
    </citation>
    <scope>IDENTIFICATION</scope>
</reference>
<dbReference type="InParanoid" id="A0A7M7LV20"/>
<keyword evidence="3" id="KW-1185">Reference proteome</keyword>
<dbReference type="Proteomes" id="UP000002358">
    <property type="component" value="Unassembled WGS sequence"/>
</dbReference>
<accession>A0A7M7LV20</accession>
<name>A0A7M7LV20_NASVI</name>
<evidence type="ECO:0000313" key="2">
    <source>
        <dbReference type="EnsemblMetazoa" id="XP_008213934"/>
    </source>
</evidence>
<proteinExistence type="predicted"/>
<dbReference type="KEGG" id="nvi:103317511"/>
<feature type="compositionally biased region" description="Basic and acidic residues" evidence="1">
    <location>
        <begin position="208"/>
        <end position="220"/>
    </location>
</feature>
<sequence length="220" mass="25467">MSDSEEEVKEEEVYELTIVRFVHRGRRRAVEQIDIINSEWLSFDGKKGKCTTQFLDKVHTQEDINLLHSLVKELAPAPESWPWFSVEIIGRAKTYHKALQKLKLLQSETNVLTEDTEDDQHDVQKKMENEIRQRQLQKQLNDLKSSYAVKSKETTTKPSTKDKKAGKEVSNKKAATIKIKEKIDEEQPDDTEHNKSDAGKEALISVHCDQEDTIKTYEDQ</sequence>
<dbReference type="GeneID" id="103317511"/>
<feature type="region of interest" description="Disordered" evidence="1">
    <location>
        <begin position="146"/>
        <end position="220"/>
    </location>
</feature>
<dbReference type="EnsemblMetazoa" id="XM_008215712">
    <property type="protein sequence ID" value="XP_008213934"/>
    <property type="gene ID" value="LOC103317511"/>
</dbReference>
<dbReference type="OrthoDB" id="7701369at2759"/>
<dbReference type="RefSeq" id="XP_008213934.1">
    <property type="nucleotide sequence ID" value="XM_008215712.4"/>
</dbReference>
<protein>
    <submittedName>
        <fullName evidence="2">Uncharacterized protein</fullName>
    </submittedName>
</protein>
<dbReference type="AlphaFoldDB" id="A0A7M7LV20"/>
<feature type="compositionally biased region" description="Basic and acidic residues" evidence="1">
    <location>
        <begin position="150"/>
        <end position="171"/>
    </location>
</feature>